<dbReference type="KEGG" id="psiu:116761143"/>
<keyword evidence="5 6" id="KW-0732">Signal</keyword>
<dbReference type="AlphaFoldDB" id="A0A8C9CBV2"/>
<reference evidence="7" key="1">
    <citation type="submission" date="2019-08" db="EMBL/GenBank/DDBJ databases">
        <title>Phocoena sinus (Vaquita) genome, mPhoSin1, primary haplotype.</title>
        <authorList>
            <person name="Morin P."/>
            <person name="Mountcastle J."/>
            <person name="Fungtammasan C."/>
            <person name="Rhie A."/>
            <person name="Rojas-Bracho L."/>
            <person name="Smith C.R."/>
            <person name="Taylor B.L."/>
            <person name="Gulland F.M.D."/>
            <person name="Musser W."/>
            <person name="Houck M."/>
            <person name="Haase B."/>
            <person name="Paez S."/>
            <person name="Howe K."/>
            <person name="Torrance J."/>
            <person name="Formenti G."/>
            <person name="Phillippy A."/>
            <person name="Ryder O."/>
            <person name="Jarvis E.D."/>
            <person name="Fedrigo O."/>
        </authorList>
    </citation>
    <scope>NUCLEOTIDE SEQUENCE [LARGE SCALE GENOMIC DNA]</scope>
</reference>
<dbReference type="InterPro" id="IPR020443">
    <property type="entry name" value="IL-10/19/20/24/26"/>
</dbReference>
<dbReference type="InterPro" id="IPR009079">
    <property type="entry name" value="4_helix_cytokine-like_core"/>
</dbReference>
<evidence type="ECO:0000256" key="1">
    <source>
        <dbReference type="ARBA" id="ARBA00004613"/>
    </source>
</evidence>
<dbReference type="InterPro" id="IPR020423">
    <property type="entry name" value="IL-10_CS"/>
</dbReference>
<evidence type="ECO:0000313" key="7">
    <source>
        <dbReference type="Ensembl" id="ENSPSNP00000022527.1"/>
    </source>
</evidence>
<dbReference type="SUPFAM" id="SSF47266">
    <property type="entry name" value="4-helical cytokines"/>
    <property type="match status" value="1"/>
</dbReference>
<comment type="similarity">
    <text evidence="2 6">Belongs to the IL-10 family.</text>
</comment>
<evidence type="ECO:0000313" key="8">
    <source>
        <dbReference type="Proteomes" id="UP000694554"/>
    </source>
</evidence>
<dbReference type="RefSeq" id="XP_032502818.1">
    <property type="nucleotide sequence ID" value="XM_032646927.1"/>
</dbReference>
<reference evidence="7" key="3">
    <citation type="submission" date="2025-09" db="UniProtKB">
        <authorList>
            <consortium name="Ensembl"/>
        </authorList>
    </citation>
    <scope>IDENTIFICATION</scope>
</reference>
<dbReference type="PROSITE" id="PS00520">
    <property type="entry name" value="INTERLEUKIN_10"/>
    <property type="match status" value="1"/>
</dbReference>
<evidence type="ECO:0000256" key="4">
    <source>
        <dbReference type="ARBA" id="ARBA00022525"/>
    </source>
</evidence>
<comment type="subcellular location">
    <subcellularLocation>
        <location evidence="1 6">Secreted</location>
    </subcellularLocation>
</comment>
<evidence type="ECO:0000256" key="3">
    <source>
        <dbReference type="ARBA" id="ARBA00022514"/>
    </source>
</evidence>
<evidence type="ECO:0000256" key="6">
    <source>
        <dbReference type="RuleBase" id="RU368043"/>
    </source>
</evidence>
<dbReference type="CTD" id="11009"/>
<dbReference type="PANTHER" id="PTHR48482:SF4">
    <property type="entry name" value="INTERLEUKIN-24"/>
    <property type="match status" value="1"/>
</dbReference>
<dbReference type="PRINTS" id="PR01937">
    <property type="entry name" value="INTRLEUKIN24"/>
</dbReference>
<gene>
    <name evidence="7" type="primary">IL24</name>
</gene>
<dbReference type="GeneID" id="116761143"/>
<keyword evidence="3 6" id="KW-0202">Cytokine</keyword>
<sequence>MGSPVRMAALPCLSLILLFWSQGPGVRGQEFQFGPCQVEGVVLQELWEAFQAMKDIVQAQDNITSVQLLRKEVLQNVSEAESCYLIHALLEFYLNTVFKNYRDKAVEFGILKSFSTLANNFIVIVSKLQPSQEKEMFSISESAYRRFLLFQRAFKQLDREAAVTKAFGEVDILLTWMENFYQAPDAQAQRPWLTGPAAPRHVGSSRTGARTSVPCIGRRTPNHCATREAQDFIL</sequence>
<protein>
    <recommendedName>
        <fullName evidence="6">Interleukin family protein</fullName>
    </recommendedName>
</protein>
<organism evidence="7 8">
    <name type="scientific">Phocoena sinus</name>
    <name type="common">Vaquita</name>
    <dbReference type="NCBI Taxonomy" id="42100"/>
    <lineage>
        <taxon>Eukaryota</taxon>
        <taxon>Metazoa</taxon>
        <taxon>Chordata</taxon>
        <taxon>Craniata</taxon>
        <taxon>Vertebrata</taxon>
        <taxon>Euteleostomi</taxon>
        <taxon>Mammalia</taxon>
        <taxon>Eutheria</taxon>
        <taxon>Laurasiatheria</taxon>
        <taxon>Artiodactyla</taxon>
        <taxon>Whippomorpha</taxon>
        <taxon>Cetacea</taxon>
        <taxon>Odontoceti</taxon>
        <taxon>Phocoenidae</taxon>
        <taxon>Phocoena</taxon>
    </lineage>
</organism>
<dbReference type="Ensembl" id="ENSPSNT00000025333.1">
    <property type="protein sequence ID" value="ENSPSNP00000022527.1"/>
    <property type="gene ID" value="ENSPSNG00000016499.1"/>
</dbReference>
<feature type="signal peptide" evidence="6">
    <location>
        <begin position="1"/>
        <end position="28"/>
    </location>
</feature>
<comment type="function">
    <text evidence="6">Immune regulatory cytokine.</text>
</comment>
<dbReference type="InterPro" id="IPR020444">
    <property type="entry name" value="IL-24"/>
</dbReference>
<proteinExistence type="inferred from homology"/>
<dbReference type="PANTHER" id="PTHR48482">
    <property type="entry name" value="INTERLEUKIN-19-RELATED"/>
    <property type="match status" value="1"/>
</dbReference>
<name>A0A8C9CBV2_PHOSS</name>
<dbReference type="Gene3D" id="1.20.1250.10">
    <property type="match status" value="1"/>
</dbReference>
<dbReference type="Proteomes" id="UP000694554">
    <property type="component" value="Chromosome 1"/>
</dbReference>
<feature type="chain" id="PRO_5034745288" description="Interleukin family protein" evidence="6">
    <location>
        <begin position="29"/>
        <end position="234"/>
    </location>
</feature>
<dbReference type="GO" id="GO:0005615">
    <property type="term" value="C:extracellular space"/>
    <property type="evidence" value="ECO:0007669"/>
    <property type="project" value="UniProtKB-UniRule"/>
</dbReference>
<evidence type="ECO:0000256" key="5">
    <source>
        <dbReference type="ARBA" id="ARBA00022729"/>
    </source>
</evidence>
<keyword evidence="4 6" id="KW-0964">Secreted</keyword>
<accession>A0A8C9CBV2</accession>
<dbReference type="GeneTree" id="ENSGT00950000183124"/>
<dbReference type="Pfam" id="PF00726">
    <property type="entry name" value="IL10"/>
    <property type="match status" value="1"/>
</dbReference>
<dbReference type="GO" id="GO:0005125">
    <property type="term" value="F:cytokine activity"/>
    <property type="evidence" value="ECO:0007669"/>
    <property type="project" value="UniProtKB-UniRule"/>
</dbReference>
<reference evidence="7" key="2">
    <citation type="submission" date="2025-08" db="UniProtKB">
        <authorList>
            <consortium name="Ensembl"/>
        </authorList>
    </citation>
    <scope>IDENTIFICATION</scope>
</reference>
<keyword evidence="8" id="KW-1185">Reference proteome</keyword>
<evidence type="ECO:0000256" key="2">
    <source>
        <dbReference type="ARBA" id="ARBA00008813"/>
    </source>
</evidence>